<comment type="caution">
    <text evidence="2">The sequence shown here is derived from an EMBL/GenBank/DDBJ whole genome shotgun (WGS) entry which is preliminary data.</text>
</comment>
<feature type="compositionally biased region" description="Pro residues" evidence="1">
    <location>
        <begin position="207"/>
        <end position="216"/>
    </location>
</feature>
<feature type="compositionally biased region" description="Low complexity" evidence="1">
    <location>
        <begin position="819"/>
        <end position="831"/>
    </location>
</feature>
<feature type="region of interest" description="Disordered" evidence="1">
    <location>
        <begin position="756"/>
        <end position="852"/>
    </location>
</feature>
<sequence length="881" mass="94983">MSDTSSVRSSMRASTMLNRPQIAPMGPRTRQGGIARGSALLESSTQSRLSALDLTEFGGRSTMNGSPTPMSPSSSSLQSTARKSLPPLSEEATSSDQAPAYEHESEDLSDVASSSQVPLSPFGVEPDSPSSIPYYRDEEYSSHAEVSSILQPPTNSEEHEYSVPPYEDEERYISQTEPAPTVQSLAAVQPEHQGVEYDEENISTSLPHPPDPPVVEPPVSEFSDTPLLELVVPQTPSQSMQETEPSAPELLTAEPPISEVSSAAVTPTPGTPGRDTDTPTPSFTEPAVQAPMATVKASAASLPPPRLIPPAPIKFESTPVPWKGLPLDAALWTVDSGELQDVVSRAIRSSASESFVRLLTAENLDKVLPAELERLESLKIVTQSKYRFLVHRRTMLFQALNSTSLGQQKDGEDGVSVVSRLATQLADTIGECDKNLEEVLRITDQIAQINKLIDTHWSSALAIALRKLNGSYARRTVDLTAAKDRIAQLEAELGDAWKEAERVAQELDDYEAAIEADDTVAIIGTAEVVAVPKPTPPTHARRASIPMSPTLVAFTPMSPTGSGPKTPALPPSPGPSQFVFPEVHLKAKETEAEDVPDTVSTRSAKSYRSAWTAESNSHVAGIQAAKKRGHRASQSSLRLNTGHVRMYSDPRSRTPYEDHPPVPELPVQFAPFNGIMSAGSANASSALINHFDTHLSPRLRRQVSLDSVRTGASRAAPSSYRGRAAAVDDLYIRSQNMNRHPLASSEDTEINNIPRTFSMEDYGSNSNKTSGSPTTSRPPAKDTSKGIPSMWMNVDAVKPHATPTRSKSPEEPQPPKSPVPSSTSPVSSGVSHHTHLSKMTHNTQASMKSSTYDKIRGLTKRYSVSLPLFNSQSKSSLHRGG</sequence>
<feature type="compositionally biased region" description="Polar residues" evidence="1">
    <location>
        <begin position="173"/>
        <end position="186"/>
    </location>
</feature>
<proteinExistence type="predicted"/>
<organism evidence="2">
    <name type="scientific">Psilocybe cubensis</name>
    <name type="common">Psychedelic mushroom</name>
    <name type="synonym">Stropharia cubensis</name>
    <dbReference type="NCBI Taxonomy" id="181762"/>
    <lineage>
        <taxon>Eukaryota</taxon>
        <taxon>Fungi</taxon>
        <taxon>Dikarya</taxon>
        <taxon>Basidiomycota</taxon>
        <taxon>Agaricomycotina</taxon>
        <taxon>Agaricomycetes</taxon>
        <taxon>Agaricomycetidae</taxon>
        <taxon>Agaricales</taxon>
        <taxon>Agaricineae</taxon>
        <taxon>Strophariaceae</taxon>
        <taxon>Psilocybe</taxon>
    </lineage>
</organism>
<dbReference type="OrthoDB" id="3271284at2759"/>
<feature type="compositionally biased region" description="Polar residues" evidence="1">
    <location>
        <begin position="763"/>
        <end position="777"/>
    </location>
</feature>
<evidence type="ECO:0000256" key="1">
    <source>
        <dbReference type="SAM" id="MobiDB-lite"/>
    </source>
</evidence>
<name>A0A8H8CIU3_PSICU</name>
<reference evidence="2" key="1">
    <citation type="submission" date="2021-02" db="EMBL/GenBank/DDBJ databases">
        <title>Psilocybe cubensis genome.</title>
        <authorList>
            <person name="Mckernan K.J."/>
            <person name="Crawford S."/>
            <person name="Trippe A."/>
            <person name="Kane L.T."/>
            <person name="Mclaughlin S."/>
        </authorList>
    </citation>
    <scope>NUCLEOTIDE SEQUENCE [LARGE SCALE GENOMIC DNA]</scope>
    <source>
        <strain evidence="2">MGC-MH-2018</strain>
    </source>
</reference>
<gene>
    <name evidence="2" type="ORF">JR316_008424</name>
</gene>
<feature type="compositionally biased region" description="Low complexity" evidence="1">
    <location>
        <begin position="61"/>
        <end position="80"/>
    </location>
</feature>
<feature type="compositionally biased region" description="Polar residues" evidence="1">
    <location>
        <begin position="1"/>
        <end position="18"/>
    </location>
</feature>
<protein>
    <submittedName>
        <fullName evidence="2">Uncharacterized protein</fullName>
    </submittedName>
</protein>
<feature type="region of interest" description="Disordered" evidence="1">
    <location>
        <begin position="254"/>
        <end position="281"/>
    </location>
</feature>
<accession>A0A8H8CIU3</accession>
<dbReference type="AlphaFoldDB" id="A0A8H8CIU3"/>
<feature type="region of interest" description="Disordered" evidence="1">
    <location>
        <begin position="1"/>
        <end position="221"/>
    </location>
</feature>
<dbReference type="EMBL" id="JAFIQS010000008">
    <property type="protein sequence ID" value="KAG5166339.1"/>
    <property type="molecule type" value="Genomic_DNA"/>
</dbReference>
<feature type="compositionally biased region" description="Low complexity" evidence="1">
    <location>
        <begin position="266"/>
        <end position="281"/>
    </location>
</feature>
<evidence type="ECO:0000313" key="2">
    <source>
        <dbReference type="EMBL" id="KAG5166339.1"/>
    </source>
</evidence>
<feature type="compositionally biased region" description="Polar residues" evidence="1">
    <location>
        <begin position="839"/>
        <end position="850"/>
    </location>
</feature>
<feature type="compositionally biased region" description="Polar residues" evidence="1">
    <location>
        <begin position="144"/>
        <end position="155"/>
    </location>
</feature>